<accession>A0A4S8J9S9</accession>
<evidence type="ECO:0000313" key="1">
    <source>
        <dbReference type="EMBL" id="THU57999.1"/>
    </source>
</evidence>
<evidence type="ECO:0000313" key="2">
    <source>
        <dbReference type="Proteomes" id="UP000317650"/>
    </source>
</evidence>
<proteinExistence type="predicted"/>
<keyword evidence="2" id="KW-1185">Reference proteome</keyword>
<gene>
    <name evidence="1" type="ORF">C4D60_Mb03t09490</name>
</gene>
<comment type="caution">
    <text evidence="1">The sequence shown here is derived from an EMBL/GenBank/DDBJ whole genome shotgun (WGS) entry which is preliminary data.</text>
</comment>
<dbReference type="Proteomes" id="UP000317650">
    <property type="component" value="Chromosome 3"/>
</dbReference>
<protein>
    <submittedName>
        <fullName evidence="1">Uncharacterized protein</fullName>
    </submittedName>
</protein>
<organism evidence="1 2">
    <name type="scientific">Musa balbisiana</name>
    <name type="common">Banana</name>
    <dbReference type="NCBI Taxonomy" id="52838"/>
    <lineage>
        <taxon>Eukaryota</taxon>
        <taxon>Viridiplantae</taxon>
        <taxon>Streptophyta</taxon>
        <taxon>Embryophyta</taxon>
        <taxon>Tracheophyta</taxon>
        <taxon>Spermatophyta</taxon>
        <taxon>Magnoliopsida</taxon>
        <taxon>Liliopsida</taxon>
        <taxon>Zingiberales</taxon>
        <taxon>Musaceae</taxon>
        <taxon>Musa</taxon>
    </lineage>
</organism>
<sequence>MRHNVDMLEPTVVLQPDFSPQNATLSSRTTRKCTRHARMKTPCPHLGPLIHLPQSIYALLLLICIPETPSAIPSSLPSLDSLRRGFLHRHGHLGL</sequence>
<dbReference type="AlphaFoldDB" id="A0A4S8J9S9"/>
<name>A0A4S8J9S9_MUSBA</name>
<dbReference type="EMBL" id="PYDT01000006">
    <property type="protein sequence ID" value="THU57999.1"/>
    <property type="molecule type" value="Genomic_DNA"/>
</dbReference>
<reference evidence="1 2" key="1">
    <citation type="journal article" date="2019" name="Nat. Plants">
        <title>Genome sequencing of Musa balbisiana reveals subgenome evolution and function divergence in polyploid bananas.</title>
        <authorList>
            <person name="Yao X."/>
        </authorList>
    </citation>
    <scope>NUCLEOTIDE SEQUENCE [LARGE SCALE GENOMIC DNA]</scope>
    <source>
        <strain evidence="2">cv. DH-PKW</strain>
        <tissue evidence="1">Leaves</tissue>
    </source>
</reference>